<dbReference type="EMBL" id="JAINVB010000001">
    <property type="protein sequence ID" value="MCK0085636.1"/>
    <property type="molecule type" value="Genomic_DNA"/>
</dbReference>
<comment type="caution">
    <text evidence="1">The sequence shown here is derived from an EMBL/GenBank/DDBJ whole genome shotgun (WGS) entry which is preliminary data.</text>
</comment>
<evidence type="ECO:0000313" key="2">
    <source>
        <dbReference type="Proteomes" id="UP001203136"/>
    </source>
</evidence>
<dbReference type="RefSeq" id="WP_009296390.1">
    <property type="nucleotide sequence ID" value="NZ_BAABZD010000009.1"/>
</dbReference>
<name>A0AAW5F005_CLOSY</name>
<dbReference type="Proteomes" id="UP001203136">
    <property type="component" value="Unassembled WGS sequence"/>
</dbReference>
<gene>
    <name evidence="1" type="ORF">K5I21_07070</name>
</gene>
<protein>
    <submittedName>
        <fullName evidence="1">Uncharacterized protein</fullName>
    </submittedName>
</protein>
<sequence>MFNNEKINQEPNGGFSCAAACKNASAARNLRSRYIGPVRQISMFADLYCSGNLLILESHDRETLLRIMDVLNHSIEPLD</sequence>
<organism evidence="1 2">
    <name type="scientific">Clostridium symbiosum</name>
    <name type="common">Bacteroides symbiosus</name>
    <dbReference type="NCBI Taxonomy" id="1512"/>
    <lineage>
        <taxon>Bacteria</taxon>
        <taxon>Bacillati</taxon>
        <taxon>Bacillota</taxon>
        <taxon>Clostridia</taxon>
        <taxon>Lachnospirales</taxon>
        <taxon>Lachnospiraceae</taxon>
        <taxon>Otoolea</taxon>
    </lineage>
</organism>
<accession>A0AAW5F005</accession>
<dbReference type="AlphaFoldDB" id="A0AAW5F005"/>
<proteinExistence type="predicted"/>
<evidence type="ECO:0000313" key="1">
    <source>
        <dbReference type="EMBL" id="MCK0085636.1"/>
    </source>
</evidence>
<reference evidence="1" key="1">
    <citation type="journal article" date="2022" name="Cell Host Microbe">
        <title>Colonization of the live biotherapeutic product VE303 and modulation of the microbiota and metabolites in healthy volunteers.</title>
        <authorList>
            <person name="Dsouza M."/>
            <person name="Menon R."/>
            <person name="Crossette E."/>
            <person name="Bhattarai S.K."/>
            <person name="Schneider J."/>
            <person name="Kim Y.G."/>
            <person name="Reddy S."/>
            <person name="Caballero S."/>
            <person name="Felix C."/>
            <person name="Cornacchione L."/>
            <person name="Hendrickson J."/>
            <person name="Watson A.R."/>
            <person name="Minot S.S."/>
            <person name="Greenfield N."/>
            <person name="Schopf L."/>
            <person name="Szabady R."/>
            <person name="Patarroyo J."/>
            <person name="Smith W."/>
            <person name="Harrison P."/>
            <person name="Kuijper E.J."/>
            <person name="Kelly C.P."/>
            <person name="Olle B."/>
            <person name="Bobilev D."/>
            <person name="Silber J.L."/>
            <person name="Bucci V."/>
            <person name="Roberts B."/>
            <person name="Faith J."/>
            <person name="Norman J.M."/>
        </authorList>
    </citation>
    <scope>NUCLEOTIDE SEQUENCE</scope>
    <source>
        <strain evidence="1">VE303-04</strain>
    </source>
</reference>